<dbReference type="AlphaFoldDB" id="A0A163J1R5"/>
<feature type="compositionally biased region" description="Basic residues" evidence="1">
    <location>
        <begin position="46"/>
        <end position="57"/>
    </location>
</feature>
<feature type="compositionally biased region" description="Polar residues" evidence="1">
    <location>
        <begin position="151"/>
        <end position="180"/>
    </location>
</feature>
<organism evidence="2">
    <name type="scientific">Absidia glauca</name>
    <name type="common">Pin mould</name>
    <dbReference type="NCBI Taxonomy" id="4829"/>
    <lineage>
        <taxon>Eukaryota</taxon>
        <taxon>Fungi</taxon>
        <taxon>Fungi incertae sedis</taxon>
        <taxon>Mucoromycota</taxon>
        <taxon>Mucoromycotina</taxon>
        <taxon>Mucoromycetes</taxon>
        <taxon>Mucorales</taxon>
        <taxon>Cunninghamellaceae</taxon>
        <taxon>Absidia</taxon>
    </lineage>
</organism>
<feature type="compositionally biased region" description="Polar residues" evidence="1">
    <location>
        <begin position="90"/>
        <end position="101"/>
    </location>
</feature>
<feature type="compositionally biased region" description="Polar residues" evidence="1">
    <location>
        <begin position="242"/>
        <end position="254"/>
    </location>
</feature>
<feature type="region of interest" description="Disordered" evidence="1">
    <location>
        <begin position="1"/>
        <end position="187"/>
    </location>
</feature>
<feature type="region of interest" description="Disordered" evidence="1">
    <location>
        <begin position="220"/>
        <end position="254"/>
    </location>
</feature>
<proteinExistence type="predicted"/>
<protein>
    <submittedName>
        <fullName evidence="2">Uncharacterized protein</fullName>
    </submittedName>
</protein>
<dbReference type="Proteomes" id="UP000078561">
    <property type="component" value="Unassembled WGS sequence"/>
</dbReference>
<dbReference type="OrthoDB" id="640742at2759"/>
<dbReference type="STRING" id="4829.A0A163J1R5"/>
<evidence type="ECO:0000256" key="1">
    <source>
        <dbReference type="SAM" id="MobiDB-lite"/>
    </source>
</evidence>
<feature type="compositionally biased region" description="Low complexity" evidence="1">
    <location>
        <begin position="138"/>
        <end position="150"/>
    </location>
</feature>
<gene>
    <name evidence="2" type="primary">ABSGL_02069.1 scaffold 2596</name>
</gene>
<keyword evidence="3" id="KW-1185">Reference proteome</keyword>
<name>A0A163J1R5_ABSGL</name>
<dbReference type="EMBL" id="LT551165">
    <property type="protein sequence ID" value="SAL96653.1"/>
    <property type="molecule type" value="Genomic_DNA"/>
</dbReference>
<evidence type="ECO:0000313" key="3">
    <source>
        <dbReference type="Proteomes" id="UP000078561"/>
    </source>
</evidence>
<sequence length="404" mass="44524">MDPKDFPSLQANEGTRQDDNRLDASWAKVAKESSNSACGHGDNVNQKKKGGRAKQNKGKLLNKDAPEFVPQALPKTYADATSHAGFPALQPSSPIQNSLSSIAPDEKHAHHIPPPPANASFAKIAATEPPPSIDEKTTASATSMTSTTESLPSIDNQDTFPPIQSSPSIGRKTQTTCQPSPSGPSYVEVASKDLDQAAPPAQPKVDALPTFDEYDMMASSARHETRVKKQDNIEQHSDDVPEQSTVSPTPPSQRQYKQKFTLCNTITMLRANGYSWLTSLILALLLHIRYSPCTSHYRFFPFRSLTDLITLPIYTRALHSTLLRLPFLNTNNGHQKQGQGLTLQDGFQLVAQTQKLRWWQFGLWASYRIQWLVAYMALQDSSAHLVPYATLAALKNEAETSRTS</sequence>
<evidence type="ECO:0000313" key="2">
    <source>
        <dbReference type="EMBL" id="SAL96653.1"/>
    </source>
</evidence>
<reference evidence="2" key="1">
    <citation type="submission" date="2016-04" db="EMBL/GenBank/DDBJ databases">
        <authorList>
            <person name="Evans L.H."/>
            <person name="Alamgir A."/>
            <person name="Owens N."/>
            <person name="Weber N.D."/>
            <person name="Virtaneva K."/>
            <person name="Barbian K."/>
            <person name="Babar A."/>
            <person name="Rosenke K."/>
        </authorList>
    </citation>
    <scope>NUCLEOTIDE SEQUENCE [LARGE SCALE GENOMIC DNA]</scope>
    <source>
        <strain evidence="2">CBS 101.48</strain>
    </source>
</reference>
<feature type="compositionally biased region" description="Basic and acidic residues" evidence="1">
    <location>
        <begin position="221"/>
        <end position="239"/>
    </location>
</feature>
<dbReference type="InParanoid" id="A0A163J1R5"/>
<accession>A0A163J1R5</accession>